<protein>
    <recommendedName>
        <fullName evidence="1">C-type lectin domain-containing protein</fullName>
    </recommendedName>
</protein>
<dbReference type="InterPro" id="IPR016186">
    <property type="entry name" value="C-type_lectin-like/link_sf"/>
</dbReference>
<dbReference type="PROSITE" id="PS50041">
    <property type="entry name" value="C_TYPE_LECTIN_2"/>
    <property type="match status" value="1"/>
</dbReference>
<dbReference type="InterPro" id="IPR050111">
    <property type="entry name" value="C-type_lectin/snaclec_domain"/>
</dbReference>
<accession>A0A8C3FDW1</accession>
<dbReference type="PANTHER" id="PTHR22803">
    <property type="entry name" value="MANNOSE, PHOSPHOLIPASE, LECTIN RECEPTOR RELATED"/>
    <property type="match status" value="1"/>
</dbReference>
<dbReference type="SMART" id="SM00034">
    <property type="entry name" value="CLECT"/>
    <property type="match status" value="1"/>
</dbReference>
<proteinExistence type="predicted"/>
<reference evidence="2" key="2">
    <citation type="submission" date="2025-09" db="UniProtKB">
        <authorList>
            <consortium name="Ensembl"/>
        </authorList>
    </citation>
    <scope>IDENTIFICATION</scope>
</reference>
<reference evidence="2" key="1">
    <citation type="submission" date="2025-08" db="UniProtKB">
        <authorList>
            <consortium name="Ensembl"/>
        </authorList>
    </citation>
    <scope>IDENTIFICATION</scope>
</reference>
<dbReference type="Pfam" id="PF00059">
    <property type="entry name" value="Lectin_C"/>
    <property type="match status" value="1"/>
</dbReference>
<dbReference type="SUPFAM" id="SSF56436">
    <property type="entry name" value="C-type lectin-like"/>
    <property type="match status" value="1"/>
</dbReference>
<name>A0A8C3FDW1_CHRPI</name>
<dbReference type="InterPro" id="IPR016187">
    <property type="entry name" value="CTDL_fold"/>
</dbReference>
<sequence>MTTDSSAPILFSKTAAPHTVLSPRLGRGIRTTSCRRGWLHYNYQCSSQGSTGGSHLASILTEAEGNMVANYITRSGSKDYVWIGLHDPDKDRTWTWTDGSLYRYKAWIAGEPRDLNNEYCTELLKYRGKQMVKYTCTNKGGRQDPGHTLQLSLWGWPPVLSPCLSPAAHTALLQR</sequence>
<feature type="domain" description="C-type lectin" evidence="1">
    <location>
        <begin position="35"/>
        <end position="139"/>
    </location>
</feature>
<dbReference type="AlphaFoldDB" id="A0A8C3FDW1"/>
<dbReference type="Proteomes" id="UP000694380">
    <property type="component" value="Unplaced"/>
</dbReference>
<organism evidence="2 3">
    <name type="scientific">Chrysemys picta bellii</name>
    <name type="common">Western painted turtle</name>
    <name type="synonym">Emys bellii</name>
    <dbReference type="NCBI Taxonomy" id="8478"/>
    <lineage>
        <taxon>Eukaryota</taxon>
        <taxon>Metazoa</taxon>
        <taxon>Chordata</taxon>
        <taxon>Craniata</taxon>
        <taxon>Vertebrata</taxon>
        <taxon>Euteleostomi</taxon>
        <taxon>Archelosauria</taxon>
        <taxon>Testudinata</taxon>
        <taxon>Testudines</taxon>
        <taxon>Cryptodira</taxon>
        <taxon>Durocryptodira</taxon>
        <taxon>Testudinoidea</taxon>
        <taxon>Emydidae</taxon>
        <taxon>Chrysemys</taxon>
    </lineage>
</organism>
<dbReference type="GeneTree" id="ENSGT01040000241247"/>
<evidence type="ECO:0000259" key="1">
    <source>
        <dbReference type="PROSITE" id="PS50041"/>
    </source>
</evidence>
<keyword evidence="3" id="KW-1185">Reference proteome</keyword>
<evidence type="ECO:0000313" key="2">
    <source>
        <dbReference type="Ensembl" id="ENSCPBP00000005792.1"/>
    </source>
</evidence>
<dbReference type="Gene3D" id="3.10.100.10">
    <property type="entry name" value="Mannose-Binding Protein A, subunit A"/>
    <property type="match status" value="1"/>
</dbReference>
<dbReference type="InterPro" id="IPR001304">
    <property type="entry name" value="C-type_lectin-like"/>
</dbReference>
<dbReference type="Ensembl" id="ENSCPBT00000007029.1">
    <property type="protein sequence ID" value="ENSCPBP00000005792.1"/>
    <property type="gene ID" value="ENSCPBG00000004618.1"/>
</dbReference>
<evidence type="ECO:0000313" key="3">
    <source>
        <dbReference type="Proteomes" id="UP000694380"/>
    </source>
</evidence>